<dbReference type="PANTHER" id="PTHR10110">
    <property type="entry name" value="SODIUM/HYDROGEN EXCHANGER"/>
    <property type="match status" value="1"/>
</dbReference>
<feature type="transmembrane region" description="Helical" evidence="10">
    <location>
        <begin position="85"/>
        <end position="108"/>
    </location>
</feature>
<dbReference type="PANTHER" id="PTHR10110:SF86">
    <property type="entry name" value="SODIUM_HYDROGEN EXCHANGER 7"/>
    <property type="match status" value="1"/>
</dbReference>
<feature type="transmembrane region" description="Helical" evidence="10">
    <location>
        <begin position="314"/>
        <end position="335"/>
    </location>
</feature>
<evidence type="ECO:0000256" key="10">
    <source>
        <dbReference type="SAM" id="Phobius"/>
    </source>
</evidence>
<dbReference type="GO" id="GO:0015385">
    <property type="term" value="F:sodium:proton antiporter activity"/>
    <property type="evidence" value="ECO:0007669"/>
    <property type="project" value="InterPro"/>
</dbReference>
<dbReference type="AlphaFoldDB" id="A0A6M8IW17"/>
<keyword evidence="7" id="KW-0406">Ion transport</keyword>
<feature type="transmembrane region" description="Helical" evidence="10">
    <location>
        <begin position="157"/>
        <end position="176"/>
    </location>
</feature>
<evidence type="ECO:0000256" key="3">
    <source>
        <dbReference type="ARBA" id="ARBA00022475"/>
    </source>
</evidence>
<dbReference type="RefSeq" id="WP_172301014.1">
    <property type="nucleotide sequence ID" value="NZ_CP053716.1"/>
</dbReference>
<keyword evidence="2" id="KW-0813">Transport</keyword>
<keyword evidence="3" id="KW-1003">Cell membrane</keyword>
<dbReference type="Proteomes" id="UP000503297">
    <property type="component" value="Chromosome"/>
</dbReference>
<comment type="subcellular location">
    <subcellularLocation>
        <location evidence="1">Cell membrane</location>
        <topology evidence="1">Multi-pass membrane protein</topology>
    </subcellularLocation>
</comment>
<dbReference type="InterPro" id="IPR018422">
    <property type="entry name" value="Cation/H_exchanger_CPA1"/>
</dbReference>
<evidence type="ECO:0000256" key="5">
    <source>
        <dbReference type="ARBA" id="ARBA00022989"/>
    </source>
</evidence>
<sequence>METLTLGLVILAVILVSAVVDRFIPKVSLPLIQIAMGSIVTIAVQSRIPIGLEPNIFLVLFIAPLIFHEAREIDKTMLWRNHRPALAYAIGLVLVSMVTIGLSVHALIPAIGLATAFALGAALGPTDAIAVSALGHDANIPPRQQSILMGESLLNDASGVVAFQFALAVAVGGAFVPSDAVLGFVLDFVGGVAVGVLVGLIANLVITKVRDLGLENTTFHVLFEIFIPFIAYIVGDTVGISAIICLVACGITMSYTPRSLGPSIARMNIVSSSVWKALSFTLNGAVFVLLGTQLPNFLFKGFTEQLPITNTELILYILLVSLVMYGTRFIWAMVAEQLDDRKREEAWGWPKKLRSAAITTFSGAKGAITLAVMLTIPAWLSEGGGMVRFPNRDLLIFIAAGVILISIVLATFVAPLLAPKPRSEHADQDAREEAEHPIQIMREVIQELTARQTAANQQAVAEVIRRYNNRIARTQSAGDVKGESDTELRTKALQWEQDYVWSLIDKGEVPLIEGYQFINRSAKIANSTKRFSDRMTSKLTFLRRMVLAARTSYLRARTHLPGPHVHDSADISREIQVKALRYAVERIQEEMSRADHDDTYNAETYGGLLVEYQTALRSLTTPATTITAFVNRENSVEEVLRLGLAIEMEKIQTAYEEKRIKLAEARRMRQNVMLMQLDLENQL</sequence>
<dbReference type="GO" id="GO:0098719">
    <property type="term" value="P:sodium ion import across plasma membrane"/>
    <property type="evidence" value="ECO:0007669"/>
    <property type="project" value="TreeGrafter"/>
</dbReference>
<dbReference type="GO" id="GO:0015386">
    <property type="term" value="F:potassium:proton antiporter activity"/>
    <property type="evidence" value="ECO:0007669"/>
    <property type="project" value="TreeGrafter"/>
</dbReference>
<feature type="transmembrane region" description="Helical" evidence="10">
    <location>
        <begin position="6"/>
        <end position="24"/>
    </location>
</feature>
<evidence type="ECO:0000313" key="13">
    <source>
        <dbReference type="Proteomes" id="UP000503297"/>
    </source>
</evidence>
<dbReference type="GO" id="GO:0051453">
    <property type="term" value="P:regulation of intracellular pH"/>
    <property type="evidence" value="ECO:0007669"/>
    <property type="project" value="TreeGrafter"/>
</dbReference>
<keyword evidence="5 10" id="KW-1133">Transmembrane helix</keyword>
<dbReference type="Pfam" id="PF00999">
    <property type="entry name" value="Na_H_Exchanger"/>
    <property type="match status" value="1"/>
</dbReference>
<name>A0A6M8IW17_9ACTN</name>
<evidence type="ECO:0000256" key="9">
    <source>
        <dbReference type="ARBA" id="ARBA00023201"/>
    </source>
</evidence>
<dbReference type="KEGG" id="bwa:HLV38_00825"/>
<gene>
    <name evidence="12" type="ORF">HLV38_00825</name>
</gene>
<evidence type="ECO:0000256" key="1">
    <source>
        <dbReference type="ARBA" id="ARBA00004651"/>
    </source>
</evidence>
<feature type="transmembrane region" description="Helical" evidence="10">
    <location>
        <begin position="182"/>
        <end position="206"/>
    </location>
</feature>
<keyword evidence="4 10" id="KW-0812">Transmembrane</keyword>
<keyword evidence="8 10" id="KW-0472">Membrane</keyword>
<feature type="domain" description="Cation/H+ exchanger transmembrane" evidence="11">
    <location>
        <begin position="13"/>
        <end position="414"/>
    </location>
</feature>
<proteinExistence type="predicted"/>
<feature type="transmembrane region" description="Helical" evidence="10">
    <location>
        <begin position="277"/>
        <end position="294"/>
    </location>
</feature>
<dbReference type="Gene3D" id="6.10.140.1330">
    <property type="match status" value="1"/>
</dbReference>
<keyword evidence="6" id="KW-0915">Sodium</keyword>
<evidence type="ECO:0000313" key="12">
    <source>
        <dbReference type="EMBL" id="QKF06825.1"/>
    </source>
</evidence>
<evidence type="ECO:0000256" key="7">
    <source>
        <dbReference type="ARBA" id="ARBA00023065"/>
    </source>
</evidence>
<feature type="transmembrane region" description="Helical" evidence="10">
    <location>
        <begin position="395"/>
        <end position="418"/>
    </location>
</feature>
<evidence type="ECO:0000256" key="4">
    <source>
        <dbReference type="ARBA" id="ARBA00022692"/>
    </source>
</evidence>
<dbReference type="GO" id="GO:0005886">
    <property type="term" value="C:plasma membrane"/>
    <property type="evidence" value="ECO:0007669"/>
    <property type="project" value="UniProtKB-SubCell"/>
</dbReference>
<organism evidence="12 13">
    <name type="scientific">Berryella wangjianweii</name>
    <dbReference type="NCBI Taxonomy" id="2734634"/>
    <lineage>
        <taxon>Bacteria</taxon>
        <taxon>Bacillati</taxon>
        <taxon>Actinomycetota</taxon>
        <taxon>Coriobacteriia</taxon>
        <taxon>Eggerthellales</taxon>
        <taxon>Eggerthellaceae</taxon>
        <taxon>Berryella</taxon>
    </lineage>
</organism>
<reference evidence="13" key="1">
    <citation type="submission" date="2020-05" db="EMBL/GenBank/DDBJ databases">
        <title>Novel species in genus Nocardioides.</title>
        <authorList>
            <person name="Zhang G."/>
        </authorList>
    </citation>
    <scope>NUCLEOTIDE SEQUENCE [LARGE SCALE GENOMIC DNA]</scope>
    <source>
        <strain evidence="13">zg-1050</strain>
    </source>
</reference>
<evidence type="ECO:0000256" key="6">
    <source>
        <dbReference type="ARBA" id="ARBA00023053"/>
    </source>
</evidence>
<dbReference type="InterPro" id="IPR006153">
    <property type="entry name" value="Cation/H_exchanger_TM"/>
</dbReference>
<accession>A0A6M8IW17</accession>
<evidence type="ECO:0000256" key="2">
    <source>
        <dbReference type="ARBA" id="ARBA00022448"/>
    </source>
</evidence>
<evidence type="ECO:0000259" key="11">
    <source>
        <dbReference type="Pfam" id="PF00999"/>
    </source>
</evidence>
<protein>
    <submittedName>
        <fullName evidence="12">Sodium:proton antiporter</fullName>
    </submittedName>
</protein>
<dbReference type="EMBL" id="CP053716">
    <property type="protein sequence ID" value="QKF06825.1"/>
    <property type="molecule type" value="Genomic_DNA"/>
</dbReference>
<keyword evidence="13" id="KW-1185">Reference proteome</keyword>
<feature type="transmembrane region" description="Helical" evidence="10">
    <location>
        <begin position="356"/>
        <end position="380"/>
    </location>
</feature>
<evidence type="ECO:0000256" key="8">
    <source>
        <dbReference type="ARBA" id="ARBA00023136"/>
    </source>
</evidence>
<keyword evidence="9" id="KW-0739">Sodium transport</keyword>